<proteinExistence type="predicted"/>
<reference evidence="3 4" key="1">
    <citation type="submission" date="2021-05" db="EMBL/GenBank/DDBJ databases">
        <title>Pangenome of Leuconostoc gelidum warrants species status for Leuconostoc gelidum subsp. gasicomitatum.</title>
        <authorList>
            <person name="Johansson P."/>
            <person name="Sade E."/>
            <person name="Hultman J."/>
            <person name="Auvinen P."/>
            <person name="Bjorkroth J."/>
        </authorList>
    </citation>
    <scope>NUCLEOTIDE SEQUENCE</scope>
    <source>
        <strain evidence="2 4">AMKR21</strain>
        <strain evidence="3">C220d</strain>
    </source>
</reference>
<dbReference type="Pfam" id="PF05368">
    <property type="entry name" value="NmrA"/>
    <property type="match status" value="1"/>
</dbReference>
<sequence length="320" mass="35611">MMRYIVTGADGKLAGRVADNMIKTVGGENVTLTVWNMQHVSQDRLDRWHKAGVRLFEANYDDVDALNKAFSGGDRVYIVSGLEVGKRVQQHKNAIDAAINQNVGHITYSSFVGATDPKYAHLDVTPDHTATENYLKETGHPYTALRNSLYIENYLTMYPMLALASNNVWASTAMEGRATLVAKDDAADAATAALLGKVSDFRSYNIFGSQSISVRELCQLVNNVSGLNLMYDPVDDETYYQYLEKLHIPRIITGDFSQSPVPFSGNDIVSNDDSIRDGLLDIPSNDIEILTGHKPKTAKDIVHESSYVWENHITNWSQMR</sequence>
<dbReference type="EMBL" id="JAHBFX010000008">
    <property type="protein sequence ID" value="MBZ5999980.1"/>
    <property type="molecule type" value="Genomic_DNA"/>
</dbReference>
<gene>
    <name evidence="3" type="ORF">KII88_00450</name>
    <name evidence="2" type="ORF">KIJ07_06110</name>
</gene>
<dbReference type="SUPFAM" id="SSF51735">
    <property type="entry name" value="NAD(P)-binding Rossmann-fold domains"/>
    <property type="match status" value="1"/>
</dbReference>
<dbReference type="Proteomes" id="UP000705994">
    <property type="component" value="Unassembled WGS sequence"/>
</dbReference>
<evidence type="ECO:0000259" key="1">
    <source>
        <dbReference type="Pfam" id="PF05368"/>
    </source>
</evidence>
<evidence type="ECO:0000313" key="4">
    <source>
        <dbReference type="Proteomes" id="UP000705994"/>
    </source>
</evidence>
<dbReference type="Gene3D" id="3.40.50.720">
    <property type="entry name" value="NAD(P)-binding Rossmann-like Domain"/>
    <property type="match status" value="1"/>
</dbReference>
<dbReference type="Proteomes" id="UP000727071">
    <property type="component" value="Unassembled WGS sequence"/>
</dbReference>
<dbReference type="RefSeq" id="WP_224145096.1">
    <property type="nucleotide sequence ID" value="NZ_JAHBFO010000016.1"/>
</dbReference>
<feature type="domain" description="NmrA-like" evidence="1">
    <location>
        <begin position="5"/>
        <end position="250"/>
    </location>
</feature>
<dbReference type="AlphaFoldDB" id="A0AB35FWK6"/>
<dbReference type="InterPro" id="IPR036291">
    <property type="entry name" value="NAD(P)-bd_dom_sf"/>
</dbReference>
<dbReference type="PANTHER" id="PTHR47129:SF1">
    <property type="entry name" value="NMRA-LIKE DOMAIN-CONTAINING PROTEIN"/>
    <property type="match status" value="1"/>
</dbReference>
<accession>A0AB35FWK6</accession>
<dbReference type="InterPro" id="IPR052718">
    <property type="entry name" value="NmrA-type_oxidoreductase"/>
</dbReference>
<name>A0AB35FWK6_LEUGE</name>
<evidence type="ECO:0000313" key="5">
    <source>
        <dbReference type="Proteomes" id="UP000727071"/>
    </source>
</evidence>
<comment type="caution">
    <text evidence="3">The sequence shown here is derived from an EMBL/GenBank/DDBJ whole genome shotgun (WGS) entry which is preliminary data.</text>
</comment>
<keyword evidence="4" id="KW-1185">Reference proteome</keyword>
<evidence type="ECO:0000313" key="2">
    <source>
        <dbReference type="EMBL" id="MBZ5999980.1"/>
    </source>
</evidence>
<dbReference type="EMBL" id="JAHBFV010000003">
    <property type="protein sequence ID" value="MBZ6015020.1"/>
    <property type="molecule type" value="Genomic_DNA"/>
</dbReference>
<dbReference type="PANTHER" id="PTHR47129">
    <property type="entry name" value="QUINONE OXIDOREDUCTASE 2"/>
    <property type="match status" value="1"/>
</dbReference>
<dbReference type="InterPro" id="IPR008030">
    <property type="entry name" value="NmrA-like"/>
</dbReference>
<evidence type="ECO:0000313" key="3">
    <source>
        <dbReference type="EMBL" id="MBZ6015020.1"/>
    </source>
</evidence>
<organism evidence="3 5">
    <name type="scientific">Leuconostoc gelidum subsp. gelidum</name>
    <dbReference type="NCBI Taxonomy" id="1607839"/>
    <lineage>
        <taxon>Bacteria</taxon>
        <taxon>Bacillati</taxon>
        <taxon>Bacillota</taxon>
        <taxon>Bacilli</taxon>
        <taxon>Lactobacillales</taxon>
        <taxon>Lactobacillaceae</taxon>
        <taxon>Leuconostoc</taxon>
        <taxon>Leuconostoc gelidum group</taxon>
    </lineage>
</organism>
<protein>
    <submittedName>
        <fullName evidence="3">NmrA family NAD(P)-binding protein</fullName>
    </submittedName>
</protein>
<dbReference type="Gene3D" id="3.90.25.10">
    <property type="entry name" value="UDP-galactose 4-epimerase, domain 1"/>
    <property type="match status" value="1"/>
</dbReference>